<gene>
    <name evidence="7" type="ORF">KXQ929_LOCUS46403</name>
</gene>
<dbReference type="AlphaFoldDB" id="A0A820J1W8"/>
<dbReference type="GO" id="GO:0016459">
    <property type="term" value="C:myosin complex"/>
    <property type="evidence" value="ECO:0007669"/>
    <property type="project" value="UniProtKB-KW"/>
</dbReference>
<comment type="caution">
    <text evidence="7">The sequence shown here is derived from an EMBL/GenBank/DDBJ whole genome shotgun (WGS) entry which is preliminary data.</text>
</comment>
<keyword evidence="5" id="KW-0009">Actin-binding</keyword>
<dbReference type="Gene3D" id="3.40.850.10">
    <property type="entry name" value="Kinesin motor domain"/>
    <property type="match status" value="1"/>
</dbReference>
<evidence type="ECO:0000256" key="3">
    <source>
        <dbReference type="ARBA" id="ARBA00023123"/>
    </source>
</evidence>
<dbReference type="PANTHER" id="PTHR46049">
    <property type="entry name" value="AGAP003327-PA"/>
    <property type="match status" value="1"/>
</dbReference>
<dbReference type="EMBL" id="CAJOBB010015446">
    <property type="protein sequence ID" value="CAF4316874.1"/>
    <property type="molecule type" value="Genomic_DNA"/>
</dbReference>
<evidence type="ECO:0000313" key="8">
    <source>
        <dbReference type="Proteomes" id="UP000663868"/>
    </source>
</evidence>
<dbReference type="InterPro" id="IPR001609">
    <property type="entry name" value="Myosin_head_motor_dom-like"/>
</dbReference>
<name>A0A820J1W8_9BILA</name>
<evidence type="ECO:0000256" key="2">
    <source>
        <dbReference type="ARBA" id="ARBA00022840"/>
    </source>
</evidence>
<keyword evidence="4" id="KW-0505">Motor protein</keyword>
<dbReference type="PANTHER" id="PTHR46049:SF10">
    <property type="entry name" value="MYOSIN VIIA"/>
    <property type="match status" value="1"/>
</dbReference>
<proteinExistence type="inferred from homology"/>
<feature type="non-terminal residue" evidence="7">
    <location>
        <position position="321"/>
    </location>
</feature>
<organism evidence="7 8">
    <name type="scientific">Adineta steineri</name>
    <dbReference type="NCBI Taxonomy" id="433720"/>
    <lineage>
        <taxon>Eukaryota</taxon>
        <taxon>Metazoa</taxon>
        <taxon>Spiralia</taxon>
        <taxon>Gnathifera</taxon>
        <taxon>Rotifera</taxon>
        <taxon>Eurotatoria</taxon>
        <taxon>Bdelloidea</taxon>
        <taxon>Adinetida</taxon>
        <taxon>Adinetidae</taxon>
        <taxon>Adineta</taxon>
    </lineage>
</organism>
<dbReference type="PROSITE" id="PS51456">
    <property type="entry name" value="MYOSIN_MOTOR"/>
    <property type="match status" value="1"/>
</dbReference>
<protein>
    <recommendedName>
        <fullName evidence="6">Myosin motor domain-containing protein</fullName>
    </recommendedName>
</protein>
<accession>A0A820J1W8</accession>
<comment type="caution">
    <text evidence="5">Lacks conserved residue(s) required for the propagation of feature annotation.</text>
</comment>
<dbReference type="Gene3D" id="1.20.58.530">
    <property type="match status" value="1"/>
</dbReference>
<dbReference type="SMART" id="SM00242">
    <property type="entry name" value="MYSc"/>
    <property type="match status" value="1"/>
</dbReference>
<dbReference type="Pfam" id="PF00063">
    <property type="entry name" value="Myosin_head"/>
    <property type="match status" value="1"/>
</dbReference>
<dbReference type="InterPro" id="IPR036961">
    <property type="entry name" value="Kinesin_motor_dom_sf"/>
</dbReference>
<dbReference type="InterPro" id="IPR027417">
    <property type="entry name" value="P-loop_NTPase"/>
</dbReference>
<dbReference type="GO" id="GO:0005524">
    <property type="term" value="F:ATP binding"/>
    <property type="evidence" value="ECO:0007669"/>
    <property type="project" value="UniProtKB-KW"/>
</dbReference>
<evidence type="ECO:0000256" key="1">
    <source>
        <dbReference type="ARBA" id="ARBA00022741"/>
    </source>
</evidence>
<dbReference type="Proteomes" id="UP000663868">
    <property type="component" value="Unassembled WGS sequence"/>
</dbReference>
<evidence type="ECO:0000259" key="6">
    <source>
        <dbReference type="PROSITE" id="PS51456"/>
    </source>
</evidence>
<dbReference type="InterPro" id="IPR051724">
    <property type="entry name" value="Actin_motor_Myosin"/>
</dbReference>
<dbReference type="GO" id="GO:0003774">
    <property type="term" value="F:cytoskeletal motor activity"/>
    <property type="evidence" value="ECO:0007669"/>
    <property type="project" value="InterPro"/>
</dbReference>
<keyword evidence="2" id="KW-0067">ATP-binding</keyword>
<feature type="domain" description="Myosin motor" evidence="6">
    <location>
        <begin position="1"/>
        <end position="289"/>
    </location>
</feature>
<keyword evidence="3 5" id="KW-0518">Myosin</keyword>
<evidence type="ECO:0000256" key="5">
    <source>
        <dbReference type="PROSITE-ProRule" id="PRU00782"/>
    </source>
</evidence>
<feature type="region of interest" description="Actin-binding" evidence="5">
    <location>
        <begin position="167"/>
        <end position="189"/>
    </location>
</feature>
<dbReference type="Gene3D" id="1.20.5.4820">
    <property type="match status" value="1"/>
</dbReference>
<comment type="similarity">
    <text evidence="5">Belongs to the TRAFAC class myosin-kinesin ATPase superfamily. Myosin family.</text>
</comment>
<sequence length="321" mass="37767">RNSFDQLCINYANENLQQFFVHHIFKLEQEEYDNEHINWKHIAFEDNQRILDLIASKSLNIIALIDEESRFPKGTDRSLCDKLHAHHSKNENFIPRKTDNNINFGIRHFAGNIFLKKNRDTFSQDLMKLLQESQSKFLRNLFLNEFHIGTETRKRAPTLGTQFKKSLDSLMSILSACQPFFVRCIKPNEYKAADNFDRALVCRQLRYSGMMETISIRRKGYPIRHLFRDFVDRYRLLAPGIGPSHVEADCRAAADKICKNVLINQDYQIGRTKVFLKDAQDVFLEQAREQVMARKILILQNSIRTWIARRQFVTLRQSVLL</sequence>
<evidence type="ECO:0000256" key="4">
    <source>
        <dbReference type="ARBA" id="ARBA00023175"/>
    </source>
</evidence>
<reference evidence="7" key="1">
    <citation type="submission" date="2021-02" db="EMBL/GenBank/DDBJ databases">
        <authorList>
            <person name="Nowell W R."/>
        </authorList>
    </citation>
    <scope>NUCLEOTIDE SEQUENCE</scope>
</reference>
<dbReference type="GO" id="GO:0003779">
    <property type="term" value="F:actin binding"/>
    <property type="evidence" value="ECO:0007669"/>
    <property type="project" value="UniProtKB-KW"/>
</dbReference>
<dbReference type="SUPFAM" id="SSF52540">
    <property type="entry name" value="P-loop containing nucleoside triphosphate hydrolases"/>
    <property type="match status" value="1"/>
</dbReference>
<feature type="non-terminal residue" evidence="7">
    <location>
        <position position="1"/>
    </location>
</feature>
<evidence type="ECO:0000313" key="7">
    <source>
        <dbReference type="EMBL" id="CAF4316874.1"/>
    </source>
</evidence>
<keyword evidence="1" id="KW-0547">Nucleotide-binding</keyword>